<gene>
    <name evidence="7" type="ORF">HZY85_01445</name>
</gene>
<accession>A0ABX2SXI1</accession>
<comment type="subcellular location">
    <subcellularLocation>
        <location evidence="1">Cell membrane</location>
        <topology evidence="1">Multi-pass membrane protein</topology>
    </subcellularLocation>
</comment>
<evidence type="ECO:0000256" key="6">
    <source>
        <dbReference type="SAM" id="Phobius"/>
    </source>
</evidence>
<feature type="transmembrane region" description="Helical" evidence="6">
    <location>
        <begin position="57"/>
        <end position="78"/>
    </location>
</feature>
<protein>
    <submittedName>
        <fullName evidence="7">ABC transporter permease</fullName>
    </submittedName>
</protein>
<dbReference type="CDD" id="cd06574">
    <property type="entry name" value="TM_PBP1_branched-chain-AA_like"/>
    <property type="match status" value="1"/>
</dbReference>
<proteinExistence type="predicted"/>
<evidence type="ECO:0000256" key="5">
    <source>
        <dbReference type="ARBA" id="ARBA00023136"/>
    </source>
</evidence>
<reference evidence="7 8" key="1">
    <citation type="submission" date="2020-07" db="EMBL/GenBank/DDBJ databases">
        <title>MOT database genomes.</title>
        <authorList>
            <person name="Joseph S."/>
            <person name="Aduse-Opoku J."/>
            <person name="Hashim A."/>
            <person name="Wade W."/>
            <person name="Curtis M."/>
        </authorList>
    </citation>
    <scope>NUCLEOTIDE SEQUENCE [LARGE SCALE GENOMIC DNA]</scope>
    <source>
        <strain evidence="7 8">CIP 106318</strain>
    </source>
</reference>
<dbReference type="Pfam" id="PF02653">
    <property type="entry name" value="BPD_transp_2"/>
    <property type="match status" value="1"/>
</dbReference>
<evidence type="ECO:0000313" key="7">
    <source>
        <dbReference type="EMBL" id="NYS46860.1"/>
    </source>
</evidence>
<comment type="caution">
    <text evidence="7">The sequence shown here is derived from an EMBL/GenBank/DDBJ whole genome shotgun (WGS) entry which is preliminary data.</text>
</comment>
<keyword evidence="3 6" id="KW-0812">Transmembrane</keyword>
<dbReference type="EMBL" id="JACBYF010000002">
    <property type="protein sequence ID" value="NYS46860.1"/>
    <property type="molecule type" value="Genomic_DNA"/>
</dbReference>
<feature type="transmembrane region" description="Helical" evidence="6">
    <location>
        <begin position="207"/>
        <end position="228"/>
    </location>
</feature>
<keyword evidence="8" id="KW-1185">Reference proteome</keyword>
<organism evidence="7 8">
    <name type="scientific">Gemelliphila palaticanis</name>
    <dbReference type="NCBI Taxonomy" id="81950"/>
    <lineage>
        <taxon>Bacteria</taxon>
        <taxon>Bacillati</taxon>
        <taxon>Bacillota</taxon>
        <taxon>Bacilli</taxon>
        <taxon>Bacillales</taxon>
        <taxon>Gemellaceae</taxon>
        <taxon>Gemelliphila</taxon>
    </lineage>
</organism>
<evidence type="ECO:0000256" key="4">
    <source>
        <dbReference type="ARBA" id="ARBA00022989"/>
    </source>
</evidence>
<feature type="transmembrane region" description="Helical" evidence="6">
    <location>
        <begin position="265"/>
        <end position="282"/>
    </location>
</feature>
<sequence>MEFLISSIAQGFLWSILSLGLFISFRVLNIADMTTEGSFTLGGAIAVTFIVSDFNPFLTLVFAFFAGAISGLFTSLLINYCKIPSLLAGILTMTGLLSINLRIMGKPNISLLNNKSVFSIFENINLPKNYDVVFLGLLMLFIIISLIVTFFKTEVGQDIIATGDNEDMAKSFGISTKLMISFGLMISNGLIALSGGILVQYQGFSDINSGIGTIVIALAAIIIGEVLFKDVSFTLRLICIVIGSIVYRILLLFVIQFNIASPNDFKLISALLIIVFLSLPTINKSIRNRGV</sequence>
<evidence type="ECO:0000256" key="2">
    <source>
        <dbReference type="ARBA" id="ARBA00022475"/>
    </source>
</evidence>
<dbReference type="RefSeq" id="WP_179940128.1">
    <property type="nucleotide sequence ID" value="NZ_JACBYF010000002.1"/>
</dbReference>
<dbReference type="PANTHER" id="PTHR32196:SF69">
    <property type="entry name" value="BRANCHED-CHAIN AMINO ACID TRANSPORT SYSTEM, PERMEASE PROTEIN"/>
    <property type="match status" value="1"/>
</dbReference>
<keyword evidence="4 6" id="KW-1133">Transmembrane helix</keyword>
<keyword evidence="2" id="KW-1003">Cell membrane</keyword>
<feature type="transmembrane region" description="Helical" evidence="6">
    <location>
        <begin position="132"/>
        <end position="151"/>
    </location>
</feature>
<evidence type="ECO:0000256" key="1">
    <source>
        <dbReference type="ARBA" id="ARBA00004651"/>
    </source>
</evidence>
<name>A0ABX2SXI1_9BACL</name>
<keyword evidence="5 6" id="KW-0472">Membrane</keyword>
<feature type="transmembrane region" description="Helical" evidence="6">
    <location>
        <begin position="235"/>
        <end position="259"/>
    </location>
</feature>
<dbReference type="PANTHER" id="PTHR32196">
    <property type="entry name" value="ABC TRANSPORTER PERMEASE PROTEIN YPHD-RELATED-RELATED"/>
    <property type="match status" value="1"/>
</dbReference>
<dbReference type="Proteomes" id="UP000531840">
    <property type="component" value="Unassembled WGS sequence"/>
</dbReference>
<evidence type="ECO:0000313" key="8">
    <source>
        <dbReference type="Proteomes" id="UP000531840"/>
    </source>
</evidence>
<feature type="transmembrane region" description="Helical" evidence="6">
    <location>
        <begin position="178"/>
        <end position="201"/>
    </location>
</feature>
<feature type="transmembrane region" description="Helical" evidence="6">
    <location>
        <begin position="12"/>
        <end position="31"/>
    </location>
</feature>
<dbReference type="InterPro" id="IPR001851">
    <property type="entry name" value="ABC_transp_permease"/>
</dbReference>
<evidence type="ECO:0000256" key="3">
    <source>
        <dbReference type="ARBA" id="ARBA00022692"/>
    </source>
</evidence>
<feature type="transmembrane region" description="Helical" evidence="6">
    <location>
        <begin position="85"/>
        <end position="105"/>
    </location>
</feature>